<keyword evidence="3" id="KW-1185">Reference proteome</keyword>
<dbReference type="PANTHER" id="PTHR24258:SF140">
    <property type="entry name" value="BCDNA.GH08420-RELATED"/>
    <property type="match status" value="1"/>
</dbReference>
<dbReference type="Pfam" id="PF00089">
    <property type="entry name" value="Trypsin"/>
    <property type="match status" value="1"/>
</dbReference>
<dbReference type="InterPro" id="IPR043504">
    <property type="entry name" value="Peptidase_S1_PA_chymotrypsin"/>
</dbReference>
<evidence type="ECO:0000313" key="2">
    <source>
        <dbReference type="EMBL" id="KAG8234322.1"/>
    </source>
</evidence>
<dbReference type="InterPro" id="IPR009003">
    <property type="entry name" value="Peptidase_S1_PA"/>
</dbReference>
<organism evidence="2 3">
    <name type="scientific">Ladona fulva</name>
    <name type="common">Scarce chaser dragonfly</name>
    <name type="synonym">Libellula fulva</name>
    <dbReference type="NCBI Taxonomy" id="123851"/>
    <lineage>
        <taxon>Eukaryota</taxon>
        <taxon>Metazoa</taxon>
        <taxon>Ecdysozoa</taxon>
        <taxon>Arthropoda</taxon>
        <taxon>Hexapoda</taxon>
        <taxon>Insecta</taxon>
        <taxon>Pterygota</taxon>
        <taxon>Palaeoptera</taxon>
        <taxon>Odonata</taxon>
        <taxon>Epiprocta</taxon>
        <taxon>Anisoptera</taxon>
        <taxon>Libelluloidea</taxon>
        <taxon>Libellulidae</taxon>
        <taxon>Ladona</taxon>
    </lineage>
</organism>
<evidence type="ECO:0000259" key="1">
    <source>
        <dbReference type="Pfam" id="PF00089"/>
    </source>
</evidence>
<dbReference type="SUPFAM" id="SSF50494">
    <property type="entry name" value="Trypsin-like serine proteases"/>
    <property type="match status" value="1"/>
</dbReference>
<sequence length="143" mass="16372">YPKNNFQWYVAGVVSHGEGCARPDEPGAYTRISLYLEWIEKQIDSFSACLARRRIFLFVFFQARVASNGGFGMFLTNKSSTFMTFYSGSVIYTELTSSTFGSPVGNLLLYLRSHHHRVLFPPQRSPEETSKRSCYGFCEDYQT</sequence>
<dbReference type="GO" id="GO:0004252">
    <property type="term" value="F:serine-type endopeptidase activity"/>
    <property type="evidence" value="ECO:0007669"/>
    <property type="project" value="InterPro"/>
</dbReference>
<feature type="domain" description="Peptidase S1" evidence="1">
    <location>
        <begin position="7"/>
        <end position="39"/>
    </location>
</feature>
<comment type="caution">
    <text evidence="2">The sequence shown here is derived from an EMBL/GenBank/DDBJ whole genome shotgun (WGS) entry which is preliminary data.</text>
</comment>
<dbReference type="EMBL" id="KZ308796">
    <property type="protein sequence ID" value="KAG8234322.1"/>
    <property type="molecule type" value="Genomic_DNA"/>
</dbReference>
<evidence type="ECO:0000313" key="3">
    <source>
        <dbReference type="Proteomes" id="UP000792457"/>
    </source>
</evidence>
<gene>
    <name evidence="2" type="ORF">J437_LFUL013062</name>
</gene>
<dbReference type="InterPro" id="IPR001254">
    <property type="entry name" value="Trypsin_dom"/>
</dbReference>
<name>A0A8K0P5Y8_LADFU</name>
<proteinExistence type="predicted"/>
<reference evidence="2" key="2">
    <citation type="submission" date="2017-10" db="EMBL/GenBank/DDBJ databases">
        <title>Ladona fulva Genome sequencing and assembly.</title>
        <authorList>
            <person name="Murali S."/>
            <person name="Richards S."/>
            <person name="Bandaranaike D."/>
            <person name="Bellair M."/>
            <person name="Blankenburg K."/>
            <person name="Chao H."/>
            <person name="Dinh H."/>
            <person name="Doddapaneni H."/>
            <person name="Dugan-Rocha S."/>
            <person name="Elkadiri S."/>
            <person name="Gnanaolivu R."/>
            <person name="Hernandez B."/>
            <person name="Skinner E."/>
            <person name="Javaid M."/>
            <person name="Lee S."/>
            <person name="Li M."/>
            <person name="Ming W."/>
            <person name="Munidasa M."/>
            <person name="Muniz J."/>
            <person name="Nguyen L."/>
            <person name="Hughes D."/>
            <person name="Osuji N."/>
            <person name="Pu L.-L."/>
            <person name="Puazo M."/>
            <person name="Qu C."/>
            <person name="Quiroz J."/>
            <person name="Raj R."/>
            <person name="Weissenberger G."/>
            <person name="Xin Y."/>
            <person name="Zou X."/>
            <person name="Han Y."/>
            <person name="Worley K."/>
            <person name="Muzny D."/>
            <person name="Gibbs R."/>
        </authorList>
    </citation>
    <scope>NUCLEOTIDE SEQUENCE</scope>
    <source>
        <strain evidence="2">Sampled in the wild</strain>
    </source>
</reference>
<protein>
    <recommendedName>
        <fullName evidence="1">Peptidase S1 domain-containing protein</fullName>
    </recommendedName>
</protein>
<accession>A0A8K0P5Y8</accession>
<feature type="non-terminal residue" evidence="2">
    <location>
        <position position="1"/>
    </location>
</feature>
<dbReference type="GO" id="GO:0006508">
    <property type="term" value="P:proteolysis"/>
    <property type="evidence" value="ECO:0007669"/>
    <property type="project" value="InterPro"/>
</dbReference>
<dbReference type="PANTHER" id="PTHR24258">
    <property type="entry name" value="SERINE PROTEASE-RELATED"/>
    <property type="match status" value="1"/>
</dbReference>
<reference evidence="2" key="1">
    <citation type="submission" date="2013-04" db="EMBL/GenBank/DDBJ databases">
        <authorList>
            <person name="Qu J."/>
            <person name="Murali S.C."/>
            <person name="Bandaranaike D."/>
            <person name="Bellair M."/>
            <person name="Blankenburg K."/>
            <person name="Chao H."/>
            <person name="Dinh H."/>
            <person name="Doddapaneni H."/>
            <person name="Downs B."/>
            <person name="Dugan-Rocha S."/>
            <person name="Elkadiri S."/>
            <person name="Gnanaolivu R.D."/>
            <person name="Hernandez B."/>
            <person name="Javaid M."/>
            <person name="Jayaseelan J.C."/>
            <person name="Lee S."/>
            <person name="Li M."/>
            <person name="Ming W."/>
            <person name="Munidasa M."/>
            <person name="Muniz J."/>
            <person name="Nguyen L."/>
            <person name="Ongeri F."/>
            <person name="Osuji N."/>
            <person name="Pu L.-L."/>
            <person name="Puazo M."/>
            <person name="Qu C."/>
            <person name="Quiroz J."/>
            <person name="Raj R."/>
            <person name="Weissenberger G."/>
            <person name="Xin Y."/>
            <person name="Zou X."/>
            <person name="Han Y."/>
            <person name="Richards S."/>
            <person name="Worley K."/>
            <person name="Muzny D."/>
            <person name="Gibbs R."/>
        </authorList>
    </citation>
    <scope>NUCLEOTIDE SEQUENCE</scope>
    <source>
        <strain evidence="2">Sampled in the wild</strain>
    </source>
</reference>
<dbReference type="Gene3D" id="2.40.10.10">
    <property type="entry name" value="Trypsin-like serine proteases"/>
    <property type="match status" value="1"/>
</dbReference>
<dbReference type="Proteomes" id="UP000792457">
    <property type="component" value="Unassembled WGS sequence"/>
</dbReference>
<dbReference type="AlphaFoldDB" id="A0A8K0P5Y8"/>
<dbReference type="OrthoDB" id="546450at2759"/>